<dbReference type="Gene3D" id="3.40.190.10">
    <property type="entry name" value="Periplasmic binding protein-like II"/>
    <property type="match status" value="1"/>
</dbReference>
<evidence type="ECO:0008006" key="6">
    <source>
        <dbReference type="Google" id="ProtNLM"/>
    </source>
</evidence>
<dbReference type="SUPFAM" id="SSF53850">
    <property type="entry name" value="Periplasmic binding protein-like II"/>
    <property type="match status" value="1"/>
</dbReference>
<sequence>MKNIKRKIIILLLILAFILTSGFGCKLVNKQTQEAMKPITLNYWRVWDGPDAFDEIFQAYKKLHPFITINYRKFRYEEYESELLNALAEDRGPDIFSVHNTWMKKYESKIAPLPPSITMAYPITRGTLKKEVIPELRTTKSLSLNELKNNFVDAVFSDAVILAFDEKTKKYEEKIYGLPLFVDTLAIYYNKDLFNNAGIALPPIYWNSEFQQDVRRTTKQDGRGEIIQSGAALGGSSNIDRYSDILSVLMMQNGSAMTDEGGVLFASIPPTFKDQKYNPGLEALRFYTDFANPSKEVYSWNKNQENSLTLFIQGRLAIMLGYSYHLAAIKAQAPKLNFAVAKLPQIEGNTPVNFANYWVETVSAKSKNLSEAWDFIQFETKAEEAKTYLAKAKRPTALRALVNEQINDNDIGVFAGQVLTAKSWYKGADSAAMEKIFAEMIEAAVLGQDKLDAIINLAASKVAQTIKVSGN</sequence>
<evidence type="ECO:0000256" key="1">
    <source>
        <dbReference type="ARBA" id="ARBA00008520"/>
    </source>
</evidence>
<dbReference type="PANTHER" id="PTHR30061">
    <property type="entry name" value="MALTOSE-BINDING PERIPLASMIC PROTEIN"/>
    <property type="match status" value="1"/>
</dbReference>
<reference evidence="4 5" key="1">
    <citation type="journal article" date="2016" name="Nat. Commun.">
        <title>Thousands of microbial genomes shed light on interconnected biogeochemical processes in an aquifer system.</title>
        <authorList>
            <person name="Anantharaman K."/>
            <person name="Brown C.T."/>
            <person name="Hug L.A."/>
            <person name="Sharon I."/>
            <person name="Castelle C.J."/>
            <person name="Probst A.J."/>
            <person name="Thomas B.C."/>
            <person name="Singh A."/>
            <person name="Wilkins M.J."/>
            <person name="Karaoz U."/>
            <person name="Brodie E.L."/>
            <person name="Williams K.H."/>
            <person name="Hubbard S.S."/>
            <person name="Banfield J.F."/>
        </authorList>
    </citation>
    <scope>NUCLEOTIDE SEQUENCE [LARGE SCALE GENOMIC DNA]</scope>
</reference>
<dbReference type="AlphaFoldDB" id="A0A1F5SC54"/>
<keyword evidence="3" id="KW-0732">Signal</keyword>
<dbReference type="GO" id="GO:0042956">
    <property type="term" value="P:maltodextrin transmembrane transport"/>
    <property type="evidence" value="ECO:0007669"/>
    <property type="project" value="TreeGrafter"/>
</dbReference>
<keyword evidence="2" id="KW-0813">Transport</keyword>
<evidence type="ECO:0000313" key="5">
    <source>
        <dbReference type="Proteomes" id="UP000178783"/>
    </source>
</evidence>
<evidence type="ECO:0000256" key="3">
    <source>
        <dbReference type="ARBA" id="ARBA00022729"/>
    </source>
</evidence>
<name>A0A1F5SC54_9BACT</name>
<dbReference type="GO" id="GO:0055052">
    <property type="term" value="C:ATP-binding cassette (ABC) transporter complex, substrate-binding subunit-containing"/>
    <property type="evidence" value="ECO:0007669"/>
    <property type="project" value="TreeGrafter"/>
</dbReference>
<dbReference type="EMBL" id="MFFW01000039">
    <property type="protein sequence ID" value="OGF24043.1"/>
    <property type="molecule type" value="Genomic_DNA"/>
</dbReference>
<gene>
    <name evidence="4" type="ORF">A3H66_00475</name>
</gene>
<dbReference type="GO" id="GO:0015768">
    <property type="term" value="P:maltose transport"/>
    <property type="evidence" value="ECO:0007669"/>
    <property type="project" value="TreeGrafter"/>
</dbReference>
<dbReference type="Pfam" id="PF01547">
    <property type="entry name" value="SBP_bac_1"/>
    <property type="match status" value="1"/>
</dbReference>
<protein>
    <recommendedName>
        <fullName evidence="6">ABC transporter substrate-binding protein</fullName>
    </recommendedName>
</protein>
<dbReference type="Proteomes" id="UP000178783">
    <property type="component" value="Unassembled WGS sequence"/>
</dbReference>
<evidence type="ECO:0000256" key="2">
    <source>
        <dbReference type="ARBA" id="ARBA00022448"/>
    </source>
</evidence>
<comment type="similarity">
    <text evidence="1">Belongs to the bacterial solute-binding protein 1 family.</text>
</comment>
<proteinExistence type="inferred from homology"/>
<dbReference type="PANTHER" id="PTHR30061:SF50">
    <property type="entry name" value="MALTOSE_MALTODEXTRIN-BINDING PERIPLASMIC PROTEIN"/>
    <property type="match status" value="1"/>
</dbReference>
<dbReference type="GO" id="GO:1901982">
    <property type="term" value="F:maltose binding"/>
    <property type="evidence" value="ECO:0007669"/>
    <property type="project" value="TreeGrafter"/>
</dbReference>
<organism evidence="4 5">
    <name type="scientific">Candidatus Falkowbacteria bacterium RIFCSPLOWO2_02_FULL_45_21</name>
    <dbReference type="NCBI Taxonomy" id="1797989"/>
    <lineage>
        <taxon>Bacteria</taxon>
        <taxon>Candidatus Falkowiibacteriota</taxon>
    </lineage>
</organism>
<accession>A0A1F5SC54</accession>
<comment type="caution">
    <text evidence="4">The sequence shown here is derived from an EMBL/GenBank/DDBJ whole genome shotgun (WGS) entry which is preliminary data.</text>
</comment>
<dbReference type="STRING" id="1797989.A3H66_00475"/>
<evidence type="ECO:0000313" key="4">
    <source>
        <dbReference type="EMBL" id="OGF24043.1"/>
    </source>
</evidence>
<dbReference type="PROSITE" id="PS51257">
    <property type="entry name" value="PROKAR_LIPOPROTEIN"/>
    <property type="match status" value="1"/>
</dbReference>
<dbReference type="InterPro" id="IPR006059">
    <property type="entry name" value="SBP"/>
</dbReference>